<dbReference type="EMBL" id="JAQQAF010000008">
    <property type="protein sequence ID" value="KAJ8468115.1"/>
    <property type="molecule type" value="Genomic_DNA"/>
</dbReference>
<comment type="caution">
    <text evidence="3">The sequence shown here is derived from an EMBL/GenBank/DDBJ whole genome shotgun (WGS) entry which is preliminary data.</text>
</comment>
<keyword evidence="2" id="KW-1133">Transmembrane helix</keyword>
<dbReference type="Proteomes" id="UP001222027">
    <property type="component" value="Unassembled WGS sequence"/>
</dbReference>
<feature type="region of interest" description="Disordered" evidence="1">
    <location>
        <begin position="132"/>
        <end position="154"/>
    </location>
</feature>
<feature type="transmembrane region" description="Helical" evidence="2">
    <location>
        <begin position="6"/>
        <end position="31"/>
    </location>
</feature>
<feature type="compositionally biased region" description="Polar residues" evidence="1">
    <location>
        <begin position="132"/>
        <end position="147"/>
    </location>
</feature>
<keyword evidence="4" id="KW-1185">Reference proteome</keyword>
<reference evidence="3 4" key="1">
    <citation type="submission" date="2022-12" db="EMBL/GenBank/DDBJ databases">
        <title>Chromosome-scale assembly of the Ensete ventricosum genome.</title>
        <authorList>
            <person name="Dussert Y."/>
            <person name="Stocks J."/>
            <person name="Wendawek A."/>
            <person name="Woldeyes F."/>
            <person name="Nichols R.A."/>
            <person name="Borrell J.S."/>
        </authorList>
    </citation>
    <scope>NUCLEOTIDE SEQUENCE [LARGE SCALE GENOMIC DNA]</scope>
    <source>
        <strain evidence="4">cv. Maze</strain>
        <tissue evidence="3">Seeds</tissue>
    </source>
</reference>
<evidence type="ECO:0008006" key="5">
    <source>
        <dbReference type="Google" id="ProtNLM"/>
    </source>
</evidence>
<dbReference type="AlphaFoldDB" id="A0AAV8Q9Q6"/>
<feature type="transmembrane region" description="Helical" evidence="2">
    <location>
        <begin position="43"/>
        <end position="62"/>
    </location>
</feature>
<evidence type="ECO:0000313" key="4">
    <source>
        <dbReference type="Proteomes" id="UP001222027"/>
    </source>
</evidence>
<evidence type="ECO:0000256" key="2">
    <source>
        <dbReference type="SAM" id="Phobius"/>
    </source>
</evidence>
<accession>A0AAV8Q9Q6</accession>
<gene>
    <name evidence="3" type="ORF">OPV22_030667</name>
</gene>
<protein>
    <recommendedName>
        <fullName evidence="5">DUF4005 domain-containing protein</fullName>
    </recommendedName>
</protein>
<evidence type="ECO:0000256" key="1">
    <source>
        <dbReference type="SAM" id="MobiDB-lite"/>
    </source>
</evidence>
<keyword evidence="2" id="KW-0472">Membrane</keyword>
<keyword evidence="2" id="KW-0812">Transmembrane</keyword>
<organism evidence="3 4">
    <name type="scientific">Ensete ventricosum</name>
    <name type="common">Abyssinian banana</name>
    <name type="synonym">Musa ensete</name>
    <dbReference type="NCBI Taxonomy" id="4639"/>
    <lineage>
        <taxon>Eukaryota</taxon>
        <taxon>Viridiplantae</taxon>
        <taxon>Streptophyta</taxon>
        <taxon>Embryophyta</taxon>
        <taxon>Tracheophyta</taxon>
        <taxon>Spermatophyta</taxon>
        <taxon>Magnoliopsida</taxon>
        <taxon>Liliopsida</taxon>
        <taxon>Zingiberales</taxon>
        <taxon>Musaceae</taxon>
        <taxon>Ensete</taxon>
    </lineage>
</organism>
<proteinExistence type="predicted"/>
<sequence>MCSVYAPFPPAFCLESCCLGLVGVGVVVVVSSGQPVALCKSQLGILVFYLGVGFVCVTMPPLPSSPFYLITPTILCSRVDAYATRQRQPVRPPFGGSHTAFRNLPHLTPPPHKKKNGSAVCGGGVVLKRVESTGTSSSGRMGLSSKTGVGKGNR</sequence>
<name>A0AAV8Q9Q6_ENSVE</name>
<evidence type="ECO:0000313" key="3">
    <source>
        <dbReference type="EMBL" id="KAJ8468115.1"/>
    </source>
</evidence>